<protein>
    <submittedName>
        <fullName evidence="1">Uncharacterized protein</fullName>
    </submittedName>
</protein>
<evidence type="ECO:0000313" key="2">
    <source>
        <dbReference type="Proteomes" id="UP000326912"/>
    </source>
</evidence>
<sequence length="51" mass="5885">MIIDMFVYHDKLPLCSFLSGYKYDLAGSNLQQIAQLIWVGISSAYIYMYTV</sequence>
<organism evidence="1 2">
    <name type="scientific">Dictyobacter vulcani</name>
    <dbReference type="NCBI Taxonomy" id="2607529"/>
    <lineage>
        <taxon>Bacteria</taxon>
        <taxon>Bacillati</taxon>
        <taxon>Chloroflexota</taxon>
        <taxon>Ktedonobacteria</taxon>
        <taxon>Ktedonobacterales</taxon>
        <taxon>Dictyobacteraceae</taxon>
        <taxon>Dictyobacter</taxon>
    </lineage>
</organism>
<accession>A0A5J4L414</accession>
<comment type="caution">
    <text evidence="1">The sequence shown here is derived from an EMBL/GenBank/DDBJ whole genome shotgun (WGS) entry which is preliminary data.</text>
</comment>
<keyword evidence="2" id="KW-1185">Reference proteome</keyword>
<proteinExistence type="predicted"/>
<gene>
    <name evidence="1" type="ORF">KDW_63680</name>
</gene>
<name>A0A5J4L414_9CHLR</name>
<dbReference type="EMBL" id="BKZW01000006">
    <property type="protein sequence ID" value="GER92206.1"/>
    <property type="molecule type" value="Genomic_DNA"/>
</dbReference>
<reference evidence="1 2" key="1">
    <citation type="submission" date="2019-10" db="EMBL/GenBank/DDBJ databases">
        <title>Dictyobacter vulcani sp. nov., within the class Ktedonobacteria, isolated from soil of volcanic Mt. Zao.</title>
        <authorList>
            <person name="Zheng Y."/>
            <person name="Wang C.M."/>
            <person name="Sakai Y."/>
            <person name="Abe K."/>
            <person name="Yokota A."/>
            <person name="Yabe S."/>
        </authorList>
    </citation>
    <scope>NUCLEOTIDE SEQUENCE [LARGE SCALE GENOMIC DNA]</scope>
    <source>
        <strain evidence="1 2">W12</strain>
    </source>
</reference>
<evidence type="ECO:0000313" key="1">
    <source>
        <dbReference type="EMBL" id="GER92206.1"/>
    </source>
</evidence>
<dbReference type="Proteomes" id="UP000326912">
    <property type="component" value="Unassembled WGS sequence"/>
</dbReference>
<dbReference type="AlphaFoldDB" id="A0A5J4L414"/>